<protein>
    <submittedName>
        <fullName evidence="1">Uncharacterized protein</fullName>
    </submittedName>
</protein>
<evidence type="ECO:0000313" key="1">
    <source>
        <dbReference type="EMBL" id="KAI8442226.1"/>
    </source>
</evidence>
<accession>A0ACC0L062</accession>
<evidence type="ECO:0000313" key="2">
    <source>
        <dbReference type="Proteomes" id="UP001064048"/>
    </source>
</evidence>
<dbReference type="EMBL" id="CM046109">
    <property type="protein sequence ID" value="KAI8442226.1"/>
    <property type="molecule type" value="Genomic_DNA"/>
</dbReference>
<dbReference type="Proteomes" id="UP001064048">
    <property type="component" value="Chromosome 9"/>
</dbReference>
<proteinExistence type="predicted"/>
<sequence>MCLQYSPNIGYTNNHNNKKLDTPLQTGDTISILASRDASGCFSVTNTTGLIVLRPDRLISSTSVVAGVFCKRKAVLQERWRGIDSANSAGQKDRWCGNIDKVLDIEENLCCPELGLKGKIDATLQVTIHERKDKESPQFEKKLPREVGRIGTKLMKSLNIQQQRAVLRALAAKDYALLQGLPGTGKTQTISVLIQMLVALKQRVLVTAHTHSAVDTVLQCTVLRPLFAANRFVLVGDPEQLPPVVRSRAARRLGMEVSLFHRLMSDEATSTLQLQYRMNKALADLANKKLSHFTTEPWLLKACGAEAENAALFLDMKATAKLETSKTCVNPDEACIVLALVDALTEGGVLASDIGVISPFRDQVALLRRALLKQAVEEGEVLNDQRRLAVGVTRAKHKLLVVGNSTALQRYEPLKRLIEFCPSLVLELEKLSHFTTEPWLLKACGAEAENAALFLDMKATAKLETSKTCVNPDEACIVLALVDALTEGGVLASDIGVISPFRDQVALLRRALLKQAVEEGEVLNDQRRLAVGVTRAKHKLLVVGNSTALQRYEPLKRLIEFCPSLVLELEVIKRLVDKYRTLVSKEKY</sequence>
<reference evidence="1 2" key="1">
    <citation type="journal article" date="2022" name="Genome Biol. Evol.">
        <title>The Spruce Budworm Genome: Reconstructing the Evolutionary History of Antifreeze Proteins.</title>
        <authorList>
            <person name="Beliveau C."/>
            <person name="Gagne P."/>
            <person name="Picq S."/>
            <person name="Vernygora O."/>
            <person name="Keeling C.I."/>
            <person name="Pinkney K."/>
            <person name="Doucet D."/>
            <person name="Wen F."/>
            <person name="Johnston J.S."/>
            <person name="Maaroufi H."/>
            <person name="Boyle B."/>
            <person name="Laroche J."/>
            <person name="Dewar K."/>
            <person name="Juretic N."/>
            <person name="Blackburn G."/>
            <person name="Nisole A."/>
            <person name="Brunet B."/>
            <person name="Brandao M."/>
            <person name="Lumley L."/>
            <person name="Duan J."/>
            <person name="Quan G."/>
            <person name="Lucarotti C.J."/>
            <person name="Roe A.D."/>
            <person name="Sperling F.A.H."/>
            <person name="Levesque R.C."/>
            <person name="Cusson M."/>
        </authorList>
    </citation>
    <scope>NUCLEOTIDE SEQUENCE [LARGE SCALE GENOMIC DNA]</scope>
    <source>
        <strain evidence="1">Glfc:IPQL:Cfum</strain>
    </source>
</reference>
<gene>
    <name evidence="1" type="ORF">MSG28_005804</name>
</gene>
<comment type="caution">
    <text evidence="1">The sequence shown here is derived from an EMBL/GenBank/DDBJ whole genome shotgun (WGS) entry which is preliminary data.</text>
</comment>
<organism evidence="1 2">
    <name type="scientific">Choristoneura fumiferana</name>
    <name type="common">Spruce budworm moth</name>
    <name type="synonym">Archips fumiferana</name>
    <dbReference type="NCBI Taxonomy" id="7141"/>
    <lineage>
        <taxon>Eukaryota</taxon>
        <taxon>Metazoa</taxon>
        <taxon>Ecdysozoa</taxon>
        <taxon>Arthropoda</taxon>
        <taxon>Hexapoda</taxon>
        <taxon>Insecta</taxon>
        <taxon>Pterygota</taxon>
        <taxon>Neoptera</taxon>
        <taxon>Endopterygota</taxon>
        <taxon>Lepidoptera</taxon>
        <taxon>Glossata</taxon>
        <taxon>Ditrysia</taxon>
        <taxon>Tortricoidea</taxon>
        <taxon>Tortricidae</taxon>
        <taxon>Tortricinae</taxon>
        <taxon>Choristoneura</taxon>
    </lineage>
</organism>
<name>A0ACC0L062_CHOFU</name>
<keyword evidence="2" id="KW-1185">Reference proteome</keyword>